<dbReference type="EMBL" id="NFJX01000025">
    <property type="protein sequence ID" value="OUP14927.1"/>
    <property type="molecule type" value="Genomic_DNA"/>
</dbReference>
<dbReference type="EMBL" id="WKMX01000011">
    <property type="protein sequence ID" value="MRZ06949.1"/>
    <property type="molecule type" value="Genomic_DNA"/>
</dbReference>
<dbReference type="EMBL" id="WKMW01000004">
    <property type="protein sequence ID" value="MRY83658.1"/>
    <property type="molecule type" value="Genomic_DNA"/>
</dbReference>
<organism evidence="15 22">
    <name type="scientific">Parabacteroides distasonis</name>
    <dbReference type="NCBI Taxonomy" id="823"/>
    <lineage>
        <taxon>Bacteria</taxon>
        <taxon>Pseudomonadati</taxon>
        <taxon>Bacteroidota</taxon>
        <taxon>Bacteroidia</taxon>
        <taxon>Bacteroidales</taxon>
        <taxon>Tannerellaceae</taxon>
        <taxon>Parabacteroides</taxon>
    </lineage>
</organism>
<dbReference type="EMBL" id="WKMC01000016">
    <property type="protein sequence ID" value="MRZ52144.1"/>
    <property type="molecule type" value="Genomic_DNA"/>
</dbReference>
<evidence type="ECO:0000313" key="3">
    <source>
        <dbReference type="EMBL" id="CUN20455.1"/>
    </source>
</evidence>
<evidence type="ECO:0000313" key="7">
    <source>
        <dbReference type="EMBL" id="MDB9004308.1"/>
    </source>
</evidence>
<evidence type="ECO:0000256" key="1">
    <source>
        <dbReference type="SAM" id="Coils"/>
    </source>
</evidence>
<evidence type="ECO:0000256" key="2">
    <source>
        <dbReference type="SAM" id="SignalP"/>
    </source>
</evidence>
<dbReference type="EMBL" id="JAJCNI010000021">
    <property type="protein sequence ID" value="MCB6519259.1"/>
    <property type="molecule type" value="Genomic_DNA"/>
</dbReference>
<dbReference type="EMBL" id="QSJN01000004">
    <property type="protein sequence ID" value="RHD75633.1"/>
    <property type="molecule type" value="Genomic_DNA"/>
</dbReference>
<dbReference type="Proteomes" id="UP001210126">
    <property type="component" value="Unassembled WGS sequence"/>
</dbReference>
<protein>
    <submittedName>
        <fullName evidence="15">DUF4251 domain-containing protein</fullName>
    </submittedName>
</protein>
<evidence type="ECO:0000313" key="15">
    <source>
        <dbReference type="EMBL" id="RHD75633.1"/>
    </source>
</evidence>
<evidence type="ECO:0000313" key="27">
    <source>
        <dbReference type="Proteomes" id="UP000461276"/>
    </source>
</evidence>
<dbReference type="EMBL" id="CP120353">
    <property type="protein sequence ID" value="WET64141.1"/>
    <property type="molecule type" value="Genomic_DNA"/>
</dbReference>
<evidence type="ECO:0000313" key="16">
    <source>
        <dbReference type="EMBL" id="TWV59464.1"/>
    </source>
</evidence>
<evidence type="ECO:0000313" key="8">
    <source>
        <dbReference type="EMBL" id="MRY60079.1"/>
    </source>
</evidence>
<dbReference type="EMBL" id="CZBM01000002">
    <property type="protein sequence ID" value="CUP78910.1"/>
    <property type="molecule type" value="Genomic_DNA"/>
</dbReference>
<reference evidence="18 19" key="1">
    <citation type="submission" date="2015-09" db="EMBL/GenBank/DDBJ databases">
        <authorList>
            <consortium name="Pathogen Informatics"/>
        </authorList>
    </citation>
    <scope>NUCLEOTIDE SEQUENCE [LARGE SCALE GENOMIC DNA]</scope>
    <source>
        <strain evidence="4 19">2789STDY5608822</strain>
        <strain evidence="3 20">2789STDY5608872</strain>
        <strain evidence="5 18">2789STDY5834948</strain>
    </source>
</reference>
<evidence type="ECO:0000313" key="26">
    <source>
        <dbReference type="Proteomes" id="UP000450599"/>
    </source>
</evidence>
<reference evidence="21" key="2">
    <citation type="submission" date="2017-04" db="EMBL/GenBank/DDBJ databases">
        <title>Function of individual gut microbiota members based on whole genome sequencing of pure cultures obtained from chicken caecum.</title>
        <authorList>
            <person name="Medvecky M."/>
            <person name="Cejkova D."/>
            <person name="Polansky O."/>
            <person name="Karasova D."/>
            <person name="Kubasova T."/>
            <person name="Cizek A."/>
            <person name="Rychlik I."/>
        </authorList>
    </citation>
    <scope>NUCLEOTIDE SEQUENCE [LARGE SCALE GENOMIC DNA]</scope>
    <source>
        <strain evidence="21">An199</strain>
    </source>
</reference>
<dbReference type="Gene3D" id="2.40.128.410">
    <property type="match status" value="1"/>
</dbReference>
<dbReference type="Proteomes" id="UP000315827">
    <property type="component" value="Unassembled WGS sequence"/>
</dbReference>
<dbReference type="Proteomes" id="UP000284660">
    <property type="component" value="Unassembled WGS sequence"/>
</dbReference>
<keyword evidence="1" id="KW-0175">Coiled coil</keyword>
<reference evidence="17" key="9">
    <citation type="submission" date="2023-03" db="EMBL/GenBank/DDBJ databases">
        <title>Parabacteroides distasonis, a bacteria resistant against UC.</title>
        <authorList>
            <person name="Dai W."/>
        </authorList>
    </citation>
    <scope>NUCLEOTIDE SEQUENCE</scope>
    <source>
        <strain evidence="17">F1-28</strain>
    </source>
</reference>
<reference evidence="7" key="8">
    <citation type="submission" date="2023-01" db="EMBL/GenBank/DDBJ databases">
        <title>Human gut microbiome strain richness.</title>
        <authorList>
            <person name="Chen-Liaw A."/>
        </authorList>
    </citation>
    <scope>NUCLEOTIDE SEQUENCE</scope>
    <source>
        <strain evidence="7">RTP21484st1_E5_RTP21484_190118</strain>
    </source>
</reference>
<dbReference type="Proteomes" id="UP000441358">
    <property type="component" value="Unassembled WGS sequence"/>
</dbReference>
<dbReference type="EMBL" id="WKMO01000005">
    <property type="protein sequence ID" value="MSB73218.1"/>
    <property type="molecule type" value="Genomic_DNA"/>
</dbReference>
<evidence type="ECO:0000313" key="21">
    <source>
        <dbReference type="Proteomes" id="UP000195950"/>
    </source>
</evidence>
<evidence type="ECO:0000313" key="17">
    <source>
        <dbReference type="EMBL" id="WET64141.1"/>
    </source>
</evidence>
<evidence type="ECO:0000313" key="28">
    <source>
        <dbReference type="Proteomes" id="UP000463337"/>
    </source>
</evidence>
<dbReference type="Proteomes" id="UP000195950">
    <property type="component" value="Unassembled WGS sequence"/>
</dbReference>
<dbReference type="EMBL" id="WKLT01000024">
    <property type="protein sequence ID" value="MRY60079.1"/>
    <property type="molecule type" value="Genomic_DNA"/>
</dbReference>
<evidence type="ECO:0000313" key="18">
    <source>
        <dbReference type="Proteomes" id="UP000095332"/>
    </source>
</evidence>
<evidence type="ECO:0000313" key="9">
    <source>
        <dbReference type="EMBL" id="MRY83658.1"/>
    </source>
</evidence>
<dbReference type="Proteomes" id="UP000471216">
    <property type="component" value="Unassembled WGS sequence"/>
</dbReference>
<evidence type="ECO:0000313" key="6">
    <source>
        <dbReference type="EMBL" id="MCB6519259.1"/>
    </source>
</evidence>
<evidence type="ECO:0000313" key="29">
    <source>
        <dbReference type="Proteomes" id="UP000471216"/>
    </source>
</evidence>
<dbReference type="Proteomes" id="UP000095591">
    <property type="component" value="Unassembled WGS sequence"/>
</dbReference>
<evidence type="ECO:0000313" key="25">
    <source>
        <dbReference type="Proteomes" id="UP000441609"/>
    </source>
</evidence>
<feature type="signal peptide" evidence="2">
    <location>
        <begin position="1"/>
        <end position="20"/>
    </location>
</feature>
<dbReference type="InterPro" id="IPR025347">
    <property type="entry name" value="DUF4251"/>
</dbReference>
<dbReference type="GeneID" id="93523747"/>
<proteinExistence type="predicted"/>
<evidence type="ECO:0000313" key="11">
    <source>
        <dbReference type="EMBL" id="MRZ06949.1"/>
    </source>
</evidence>
<evidence type="ECO:0000313" key="20">
    <source>
        <dbReference type="Proteomes" id="UP000095591"/>
    </source>
</evidence>
<reference evidence="16 23" key="6">
    <citation type="submission" date="2019-07" db="EMBL/GenBank/DDBJ databases">
        <title>Genome sequencing of Parabacteroides distasonis iSURF_7.</title>
        <authorList>
            <person name="Degefu H.N."/>
            <person name="Ruoff K.L."/>
            <person name="Price C.E."/>
            <person name="Valls R.A."/>
            <person name="O'Toole G.A."/>
        </authorList>
    </citation>
    <scope>NUCLEOTIDE SEQUENCE [LARGE SCALE GENOMIC DNA]</scope>
    <source>
        <strain evidence="16 23">CFPLTA003_1B</strain>
    </source>
</reference>
<dbReference type="Proteomes" id="UP000450599">
    <property type="component" value="Unassembled WGS sequence"/>
</dbReference>
<dbReference type="EMBL" id="CYYK01000003">
    <property type="protein sequence ID" value="CUN74181.1"/>
    <property type="molecule type" value="Genomic_DNA"/>
</dbReference>
<dbReference type="Proteomes" id="UP001221009">
    <property type="component" value="Chromosome"/>
</dbReference>
<evidence type="ECO:0000313" key="24">
    <source>
        <dbReference type="Proteomes" id="UP000441358"/>
    </source>
</evidence>
<name>A0A173ZD18_PARDI</name>
<reference evidence="14" key="3">
    <citation type="journal article" date="2018" name="BMC Genomics">
        <title>Whole genome sequencing and function prediction of 133 gut anaerobes isolated from chicken caecum in pure cultures.</title>
        <authorList>
            <person name="Medvecky M."/>
            <person name="Cejkova D."/>
            <person name="Polansky O."/>
            <person name="Karasova D."/>
            <person name="Kubasova T."/>
            <person name="Cizek A."/>
            <person name="Rychlik I."/>
        </authorList>
    </citation>
    <scope>NUCLEOTIDE SEQUENCE</scope>
    <source>
        <strain evidence="14">An199</strain>
    </source>
</reference>
<evidence type="ECO:0000313" key="22">
    <source>
        <dbReference type="Proteomes" id="UP000284660"/>
    </source>
</evidence>
<dbReference type="Proteomes" id="UP000095455">
    <property type="component" value="Unassembled WGS sequence"/>
</dbReference>
<dbReference type="OrthoDB" id="982410at2"/>
<dbReference type="RefSeq" id="WP_005859017.1">
    <property type="nucleotide sequence ID" value="NZ_AP019729.1"/>
</dbReference>
<dbReference type="Proteomes" id="UP000461276">
    <property type="component" value="Unassembled WGS sequence"/>
</dbReference>
<dbReference type="EMBL" id="WKMY01000002">
    <property type="protein sequence ID" value="MRY92454.1"/>
    <property type="molecule type" value="Genomic_DNA"/>
</dbReference>
<dbReference type="Proteomes" id="UP000441609">
    <property type="component" value="Unassembled WGS sequence"/>
</dbReference>
<feature type="coiled-coil region" evidence="1">
    <location>
        <begin position="23"/>
        <end position="67"/>
    </location>
</feature>
<dbReference type="EMBL" id="VOHW01000014">
    <property type="protein sequence ID" value="TWV59464.1"/>
    <property type="molecule type" value="Genomic_DNA"/>
</dbReference>
<dbReference type="Proteomes" id="UP000095332">
    <property type="component" value="Unassembled WGS sequence"/>
</dbReference>
<reference evidence="6" key="7">
    <citation type="submission" date="2021-10" db="EMBL/GenBank/DDBJ databases">
        <title>Collection of gut derived symbiotic bacterial strains cultured from healthy donors.</title>
        <authorList>
            <person name="Lin H."/>
            <person name="Littmann E."/>
            <person name="Kohout C."/>
            <person name="Pamer E.G."/>
        </authorList>
    </citation>
    <scope>NUCLEOTIDE SEQUENCE</scope>
    <source>
        <strain evidence="6">DFI.2.94</strain>
    </source>
</reference>
<evidence type="ECO:0000313" key="14">
    <source>
        <dbReference type="EMBL" id="OUP14927.1"/>
    </source>
</evidence>
<reference evidence="15 22" key="4">
    <citation type="submission" date="2018-08" db="EMBL/GenBank/DDBJ databases">
        <title>A genome reference for cultivated species of the human gut microbiota.</title>
        <authorList>
            <person name="Zou Y."/>
            <person name="Xue W."/>
            <person name="Luo G."/>
        </authorList>
    </citation>
    <scope>NUCLEOTIDE SEQUENCE [LARGE SCALE GENOMIC DNA]</scope>
    <source>
        <strain evidence="15 22">AM30-4</strain>
    </source>
</reference>
<dbReference type="EMBL" id="CYXP01000005">
    <property type="protein sequence ID" value="CUN20455.1"/>
    <property type="molecule type" value="Genomic_DNA"/>
</dbReference>
<feature type="chain" id="PRO_5014250823" evidence="2">
    <location>
        <begin position="21"/>
        <end position="197"/>
    </location>
</feature>
<gene>
    <name evidence="14" type="ORF">B5F32_18790</name>
    <name evidence="15" type="ORF">DW782_08155</name>
    <name evidence="4" type="ORF">ERS852380_00911</name>
    <name evidence="3" type="ORF">ERS852429_02500</name>
    <name evidence="5" type="ORF">ERS852560_00702</name>
    <name evidence="16" type="ORF">FSA05_18360</name>
    <name evidence="11" type="ORF">GKD54_12110</name>
    <name evidence="9" type="ORF">GKD58_05165</name>
    <name evidence="8" type="ORF">GKD59_19680</name>
    <name evidence="12" type="ORF">GKD66_18315</name>
    <name evidence="10" type="ORF">GKD67_04195</name>
    <name evidence="13" type="ORF">GKD70_07955</name>
    <name evidence="6" type="ORF">LI194_15795</name>
    <name evidence="17" type="ORF">P2T59_20980</name>
    <name evidence="7" type="ORF">PN599_04745</name>
</gene>
<evidence type="ECO:0000313" key="13">
    <source>
        <dbReference type="EMBL" id="MSB73218.1"/>
    </source>
</evidence>
<evidence type="ECO:0000313" key="19">
    <source>
        <dbReference type="Proteomes" id="UP000095455"/>
    </source>
</evidence>
<dbReference type="Proteomes" id="UP000463337">
    <property type="component" value="Unassembled WGS sequence"/>
</dbReference>
<evidence type="ECO:0000313" key="12">
    <source>
        <dbReference type="EMBL" id="MRZ52144.1"/>
    </source>
</evidence>
<evidence type="ECO:0000313" key="10">
    <source>
        <dbReference type="EMBL" id="MRY92454.1"/>
    </source>
</evidence>
<dbReference type="Proteomes" id="UP001198806">
    <property type="component" value="Unassembled WGS sequence"/>
</dbReference>
<dbReference type="EMBL" id="JAQMPJ010000002">
    <property type="protein sequence ID" value="MDB9004308.1"/>
    <property type="molecule type" value="Genomic_DNA"/>
</dbReference>
<accession>A0A173ZD18</accession>
<evidence type="ECO:0000313" key="4">
    <source>
        <dbReference type="EMBL" id="CUN74181.1"/>
    </source>
</evidence>
<keyword evidence="2" id="KW-0732">Signal</keyword>
<evidence type="ECO:0000313" key="23">
    <source>
        <dbReference type="Proteomes" id="UP000315827"/>
    </source>
</evidence>
<sequence length="197" mass="21097">MKKIVLLLAVLLFGAGSMMAQQDKSAEKAAKQAEKEAKKAEKAAKKAAEEAEANALFEQAVQALKNKDFVLEADRIEFKRGSFVYVTPNTNFVSVKGEKATIQLAFNTPAAGPNGIGGITVDGTTSGVQMKTDKKGNVMYEMNVQGVAVSARVTFRMAKGTNKCTATVSPNFNSNRISFTGNLYPSSESNVFKGRSI</sequence>
<dbReference type="AlphaFoldDB" id="A0A173ZD18"/>
<reference evidence="24 25" key="5">
    <citation type="journal article" date="2019" name="Nat. Med.">
        <title>A library of human gut bacterial isolates paired with longitudinal multiomics data enables mechanistic microbiome research.</title>
        <authorList>
            <person name="Poyet M."/>
            <person name="Groussin M."/>
            <person name="Gibbons S.M."/>
            <person name="Avila-Pacheco J."/>
            <person name="Jiang X."/>
            <person name="Kearney S.M."/>
            <person name="Perrotta A.R."/>
            <person name="Berdy B."/>
            <person name="Zhao S."/>
            <person name="Lieberman T.D."/>
            <person name="Swanson P.K."/>
            <person name="Smith M."/>
            <person name="Roesemann S."/>
            <person name="Alexander J.E."/>
            <person name="Rich S.A."/>
            <person name="Livny J."/>
            <person name="Vlamakis H."/>
            <person name="Clish C."/>
            <person name="Bullock K."/>
            <person name="Deik A."/>
            <person name="Scott J."/>
            <person name="Pierce K.A."/>
            <person name="Xavier R.J."/>
            <person name="Alm E.J."/>
        </authorList>
    </citation>
    <scope>NUCLEOTIDE SEQUENCE [LARGE SCALE GENOMIC DNA]</scope>
    <source>
        <strain evidence="11 29">BIOML-A10</strain>
        <strain evidence="9 26">BIOML-A11</strain>
        <strain evidence="13 25">BIOML-A20</strain>
        <strain evidence="12 24">BIOML-A32</strain>
        <strain evidence="8 28">BIOML-A41</strain>
        <strain evidence="10 27">BIOML-A9</strain>
    </source>
</reference>
<dbReference type="Pfam" id="PF14059">
    <property type="entry name" value="DUF4251"/>
    <property type="match status" value="1"/>
</dbReference>
<evidence type="ECO:0000313" key="5">
    <source>
        <dbReference type="EMBL" id="CUP78910.1"/>
    </source>
</evidence>